<evidence type="ECO:0000313" key="7">
    <source>
        <dbReference type="Proteomes" id="UP000257143"/>
    </source>
</evidence>
<keyword evidence="7" id="KW-1185">Reference proteome</keyword>
<evidence type="ECO:0000256" key="3">
    <source>
        <dbReference type="ARBA" id="ARBA00023026"/>
    </source>
</evidence>
<comment type="subcellular location">
    <subcellularLocation>
        <location evidence="1">Secreted</location>
    </subcellularLocation>
</comment>
<dbReference type="Pfam" id="PF26323">
    <property type="entry name" value="EsxC"/>
    <property type="match status" value="1"/>
</dbReference>
<organism evidence="6 7">
    <name type="scientific">Oceanobacillus arenosus</name>
    <dbReference type="NCBI Taxonomy" id="1229153"/>
    <lineage>
        <taxon>Bacteria</taxon>
        <taxon>Bacillati</taxon>
        <taxon>Bacillota</taxon>
        <taxon>Bacilli</taxon>
        <taxon>Bacillales</taxon>
        <taxon>Bacillaceae</taxon>
        <taxon>Oceanobacillus</taxon>
    </lineage>
</organism>
<comment type="caution">
    <text evidence="6">The sequence shown here is derived from an EMBL/GenBank/DDBJ whole genome shotgun (WGS) entry which is preliminary data.</text>
</comment>
<evidence type="ECO:0000256" key="5">
    <source>
        <dbReference type="SAM" id="Coils"/>
    </source>
</evidence>
<reference evidence="7" key="1">
    <citation type="submission" date="2017-11" db="EMBL/GenBank/DDBJ databases">
        <authorList>
            <person name="Zhu W."/>
        </authorList>
    </citation>
    <scope>NUCLEOTIDE SEQUENCE [LARGE SCALE GENOMIC DNA]</scope>
    <source>
        <strain evidence="7">CAU 1183</strain>
    </source>
</reference>
<evidence type="ECO:0000256" key="2">
    <source>
        <dbReference type="ARBA" id="ARBA00022525"/>
    </source>
</evidence>
<accession>A0A3D8PK55</accession>
<feature type="coiled-coil region" evidence="5">
    <location>
        <begin position="6"/>
        <end position="40"/>
    </location>
</feature>
<protein>
    <recommendedName>
        <fullName evidence="8">Chorismate synthase</fullName>
    </recommendedName>
</protein>
<keyword evidence="2" id="KW-0964">Secreted</keyword>
<keyword evidence="5" id="KW-0175">Coiled coil</keyword>
<comment type="similarity">
    <text evidence="4">Belongs to the EsxC family.</text>
</comment>
<proteinExistence type="inferred from homology"/>
<dbReference type="InterPro" id="IPR058928">
    <property type="entry name" value="EsxC"/>
</dbReference>
<evidence type="ECO:0000256" key="4">
    <source>
        <dbReference type="ARBA" id="ARBA00093779"/>
    </source>
</evidence>
<sequence length="129" mass="15657">MFGWFRTDAEKKRDDYHKLYQKLQDAKAEHDKKVREAEGAYSSYVHTVPFLSNSKIPSNDFEVKREELNRELNRYFDYEKNKRSELANAATQAYQRYEYYKNLAIKEAEAERAEREKEMKERLERMRNG</sequence>
<name>A0A3D8PK55_9BACI</name>
<keyword evidence="3" id="KW-0843">Virulence</keyword>
<evidence type="ECO:0008006" key="8">
    <source>
        <dbReference type="Google" id="ProtNLM"/>
    </source>
</evidence>
<dbReference type="RefSeq" id="WP_115774414.1">
    <property type="nucleotide sequence ID" value="NZ_PIOC01000025.1"/>
</dbReference>
<gene>
    <name evidence="6" type="ORF">CWR48_16380</name>
</gene>
<dbReference type="AlphaFoldDB" id="A0A3D8PK55"/>
<dbReference type="OrthoDB" id="2941170at2"/>
<dbReference type="Proteomes" id="UP000257143">
    <property type="component" value="Unassembled WGS sequence"/>
</dbReference>
<dbReference type="EMBL" id="PIOC01000025">
    <property type="protein sequence ID" value="RDW16460.1"/>
    <property type="molecule type" value="Genomic_DNA"/>
</dbReference>
<evidence type="ECO:0000313" key="6">
    <source>
        <dbReference type="EMBL" id="RDW16460.1"/>
    </source>
</evidence>
<evidence type="ECO:0000256" key="1">
    <source>
        <dbReference type="ARBA" id="ARBA00004613"/>
    </source>
</evidence>